<protein>
    <submittedName>
        <fullName evidence="5">Sigma-70 family RNA polymerase sigma factor</fullName>
    </submittedName>
</protein>
<evidence type="ECO:0000313" key="6">
    <source>
        <dbReference type="Proteomes" id="UP000281028"/>
    </source>
</evidence>
<dbReference type="PANTHER" id="PTHR43133">
    <property type="entry name" value="RNA POLYMERASE ECF-TYPE SIGMA FACTO"/>
    <property type="match status" value="1"/>
</dbReference>
<dbReference type="InterPro" id="IPR039425">
    <property type="entry name" value="RNA_pol_sigma-70-like"/>
</dbReference>
<dbReference type="Pfam" id="PF08281">
    <property type="entry name" value="Sigma70_r4_2"/>
    <property type="match status" value="1"/>
</dbReference>
<evidence type="ECO:0000256" key="2">
    <source>
        <dbReference type="ARBA" id="ARBA00023015"/>
    </source>
</evidence>
<accession>A0A3S1CYQ5</accession>
<keyword evidence="3" id="KW-0731">Sigma factor</keyword>
<dbReference type="Gene3D" id="1.10.10.10">
    <property type="entry name" value="Winged helix-like DNA-binding domain superfamily/Winged helix DNA-binding domain"/>
    <property type="match status" value="1"/>
</dbReference>
<keyword evidence="6" id="KW-1185">Reference proteome</keyword>
<dbReference type="InterPro" id="IPR013249">
    <property type="entry name" value="RNA_pol_sigma70_r4_t2"/>
</dbReference>
<dbReference type="AlphaFoldDB" id="A0A3S1CYQ5"/>
<dbReference type="InterPro" id="IPR013324">
    <property type="entry name" value="RNA_pol_sigma_r3/r4-like"/>
</dbReference>
<keyword evidence="2" id="KW-0805">Transcription regulation</keyword>
<dbReference type="Pfam" id="PF04542">
    <property type="entry name" value="Sigma70_r2"/>
    <property type="match status" value="1"/>
</dbReference>
<dbReference type="SUPFAM" id="SSF88659">
    <property type="entry name" value="Sigma3 and sigma4 domains of RNA polymerase sigma factors"/>
    <property type="match status" value="1"/>
</dbReference>
<dbReference type="InterPro" id="IPR036388">
    <property type="entry name" value="WH-like_DNA-bd_sf"/>
</dbReference>
<sequence>MDQCADIELVQRLKSGDATAYDTLFVRYYKLLCVTAFWLLQNEQEAKDIVQTFFLDIWDRKLYLQFNNDIKGYLHTAVRNRCLNHIKKQKTQLQQQTAFAFLQDDSCMAGPEQLPDYSGQLHQSLDTIAGQKRMAIQMIYLDGKRYQEAADEMGISINSFKSYLKKGMKLLRHAVNNKDR</sequence>
<dbReference type="InterPro" id="IPR014284">
    <property type="entry name" value="RNA_pol_sigma-70_dom"/>
</dbReference>
<dbReference type="GO" id="GO:0006352">
    <property type="term" value="P:DNA-templated transcription initiation"/>
    <property type="evidence" value="ECO:0007669"/>
    <property type="project" value="InterPro"/>
</dbReference>
<dbReference type="PANTHER" id="PTHR43133:SF46">
    <property type="entry name" value="RNA POLYMERASE SIGMA-70 FACTOR ECF SUBFAMILY"/>
    <property type="match status" value="1"/>
</dbReference>
<comment type="similarity">
    <text evidence="1">Belongs to the sigma-70 factor family. ECF subfamily.</text>
</comment>
<dbReference type="RefSeq" id="WP_127042949.1">
    <property type="nucleotide sequence ID" value="NZ_JAABOK010000018.1"/>
</dbReference>
<dbReference type="InterPro" id="IPR007627">
    <property type="entry name" value="RNA_pol_sigma70_r2"/>
</dbReference>
<dbReference type="GO" id="GO:0016987">
    <property type="term" value="F:sigma factor activity"/>
    <property type="evidence" value="ECO:0007669"/>
    <property type="project" value="UniProtKB-KW"/>
</dbReference>
<proteinExistence type="inferred from homology"/>
<dbReference type="SUPFAM" id="SSF88946">
    <property type="entry name" value="Sigma2 domain of RNA polymerase sigma factors"/>
    <property type="match status" value="1"/>
</dbReference>
<dbReference type="Proteomes" id="UP000281028">
    <property type="component" value="Unassembled WGS sequence"/>
</dbReference>
<gene>
    <name evidence="5" type="ORF">ECE50_029235</name>
</gene>
<dbReference type="EMBL" id="RIAR02000001">
    <property type="protein sequence ID" value="NSL90944.1"/>
    <property type="molecule type" value="Genomic_DNA"/>
</dbReference>
<dbReference type="OrthoDB" id="653814at2"/>
<dbReference type="NCBIfam" id="TIGR02937">
    <property type="entry name" value="sigma70-ECF"/>
    <property type="match status" value="1"/>
</dbReference>
<reference evidence="5" key="1">
    <citation type="submission" date="2020-05" db="EMBL/GenBank/DDBJ databases">
        <title>Chitinophaga laudate sp. nov., isolated from a tropical peat swamp.</title>
        <authorList>
            <person name="Goh C.B.S."/>
            <person name="Lee M.S."/>
            <person name="Parimannan S."/>
            <person name="Pasbakhsh P."/>
            <person name="Yule C.M."/>
            <person name="Rajandas H."/>
            <person name="Loke S."/>
            <person name="Croft L."/>
            <person name="Tan J.B.L."/>
        </authorList>
    </citation>
    <scope>NUCLEOTIDE SEQUENCE</scope>
    <source>
        <strain evidence="5">Mgbs1</strain>
    </source>
</reference>
<evidence type="ECO:0000256" key="3">
    <source>
        <dbReference type="ARBA" id="ARBA00023082"/>
    </source>
</evidence>
<name>A0A3S1CYQ5_9BACT</name>
<dbReference type="CDD" id="cd06171">
    <property type="entry name" value="Sigma70_r4"/>
    <property type="match status" value="1"/>
</dbReference>
<evidence type="ECO:0000313" key="5">
    <source>
        <dbReference type="EMBL" id="NSL90944.1"/>
    </source>
</evidence>
<dbReference type="InterPro" id="IPR013325">
    <property type="entry name" value="RNA_pol_sigma_r2"/>
</dbReference>
<evidence type="ECO:0000256" key="4">
    <source>
        <dbReference type="ARBA" id="ARBA00023163"/>
    </source>
</evidence>
<dbReference type="GO" id="GO:0003677">
    <property type="term" value="F:DNA binding"/>
    <property type="evidence" value="ECO:0007669"/>
    <property type="project" value="InterPro"/>
</dbReference>
<evidence type="ECO:0000256" key="1">
    <source>
        <dbReference type="ARBA" id="ARBA00010641"/>
    </source>
</evidence>
<keyword evidence="4" id="KW-0804">Transcription</keyword>
<dbReference type="Gene3D" id="1.10.1740.10">
    <property type="match status" value="1"/>
</dbReference>
<comment type="caution">
    <text evidence="5">The sequence shown here is derived from an EMBL/GenBank/DDBJ whole genome shotgun (WGS) entry which is preliminary data.</text>
</comment>
<organism evidence="5 6">
    <name type="scientific">Chitinophaga solisilvae</name>
    <dbReference type="NCBI Taxonomy" id="1233460"/>
    <lineage>
        <taxon>Bacteria</taxon>
        <taxon>Pseudomonadati</taxon>
        <taxon>Bacteroidota</taxon>
        <taxon>Chitinophagia</taxon>
        <taxon>Chitinophagales</taxon>
        <taxon>Chitinophagaceae</taxon>
        <taxon>Chitinophaga</taxon>
    </lineage>
</organism>